<keyword evidence="1 6" id="KW-0732">Signal</keyword>
<dbReference type="SUPFAM" id="SSF110997">
    <property type="entry name" value="Sporulation related repeat"/>
    <property type="match status" value="1"/>
</dbReference>
<dbReference type="GO" id="GO:0000270">
    <property type="term" value="P:peptidoglycan metabolic process"/>
    <property type="evidence" value="ECO:0007669"/>
    <property type="project" value="UniProtKB-UniRule"/>
</dbReference>
<dbReference type="GO" id="GO:0009279">
    <property type="term" value="C:cell outer membrane"/>
    <property type="evidence" value="ECO:0007669"/>
    <property type="project" value="TreeGrafter"/>
</dbReference>
<dbReference type="NCBIfam" id="TIGR00413">
    <property type="entry name" value="rlpA"/>
    <property type="match status" value="1"/>
</dbReference>
<sequence>MRAGLACVVLLLAACAGKPTRPVAPATAPAADAPRAAAASAPAAASAQALQAACLQVREHRDEDYTAGGLYAPGVADSAPRDALDISGLVEPEPRHEDRARYGNRSPYTVLGRSYRVLDSAEGYVERGTASWYGQKFHGRHTSSREIYDMCSFSAAHKTLPLPSFARVTRLDTGESVVVRVNDRGPFHAGRIIDLSYAAAVKLGIDRSGTAQVEVRALLPGDDAPRLAANAAGAATTAPAPGPASTVRVADDGRRRIIQVGAYRERDNARRIARQIEDAGIDGVEVASVRINGSKLWRVRVGPLAAAATADVIERLHALGLPSPRVFIE</sequence>
<dbReference type="InterPro" id="IPR036680">
    <property type="entry name" value="SPOR-like_sf"/>
</dbReference>
<feature type="signal peptide" evidence="6">
    <location>
        <begin position="1"/>
        <end position="16"/>
    </location>
</feature>
<dbReference type="HAMAP" id="MF_02071">
    <property type="entry name" value="RlpA"/>
    <property type="match status" value="1"/>
</dbReference>
<dbReference type="Gene3D" id="3.30.70.1070">
    <property type="entry name" value="Sporulation related repeat"/>
    <property type="match status" value="1"/>
</dbReference>
<dbReference type="GO" id="GO:0005886">
    <property type="term" value="C:plasma membrane"/>
    <property type="evidence" value="ECO:0007669"/>
    <property type="project" value="UniProtKB-SubCell"/>
</dbReference>
<dbReference type="InterPro" id="IPR036908">
    <property type="entry name" value="RlpA-like_sf"/>
</dbReference>
<dbReference type="PROSITE" id="PS51724">
    <property type="entry name" value="SPOR"/>
    <property type="match status" value="1"/>
</dbReference>
<evidence type="ECO:0000256" key="2">
    <source>
        <dbReference type="ARBA" id="ARBA00023239"/>
    </source>
</evidence>
<accession>A0A087MHU5</accession>
<evidence type="ECO:0000256" key="6">
    <source>
        <dbReference type="SAM" id="SignalP"/>
    </source>
</evidence>
<dbReference type="InterPro" id="IPR007730">
    <property type="entry name" value="SPOR-like_dom"/>
</dbReference>
<dbReference type="CDD" id="cd22268">
    <property type="entry name" value="DPBB_RlpA-like"/>
    <property type="match status" value="1"/>
</dbReference>
<dbReference type="AlphaFoldDB" id="A0A087MHU5"/>
<gene>
    <name evidence="4" type="primary">rlpA</name>
    <name evidence="8" type="ORF">N788_12960</name>
</gene>
<dbReference type="FunFam" id="2.40.40.10:FF:000003">
    <property type="entry name" value="Endolytic peptidoglycan transglycosylase RlpA"/>
    <property type="match status" value="1"/>
</dbReference>
<protein>
    <recommendedName>
        <fullName evidence="4">Endolytic peptidoglycan transglycosylase RlpA</fullName>
        <ecNumber evidence="4">4.2.2.-</ecNumber>
    </recommendedName>
</protein>
<evidence type="ECO:0000313" key="9">
    <source>
        <dbReference type="Proteomes" id="UP000029085"/>
    </source>
</evidence>
<dbReference type="Pfam" id="PF03330">
    <property type="entry name" value="DPBB_1"/>
    <property type="match status" value="1"/>
</dbReference>
<dbReference type="GO" id="GO:0008932">
    <property type="term" value="F:lytic endotransglycosylase activity"/>
    <property type="evidence" value="ECO:0007669"/>
    <property type="project" value="UniProtKB-UniRule"/>
</dbReference>
<comment type="function">
    <text evidence="4">Lytic transglycosylase with a strong preference for naked glycan strands that lack stem peptides.</text>
</comment>
<dbReference type="GO" id="GO:0042834">
    <property type="term" value="F:peptidoglycan binding"/>
    <property type="evidence" value="ECO:0007669"/>
    <property type="project" value="InterPro"/>
</dbReference>
<keyword evidence="3 4" id="KW-0961">Cell wall biogenesis/degradation</keyword>
<dbReference type="OrthoDB" id="9779128at2"/>
<organism evidence="8 9">
    <name type="scientific">Arenimonas donghaensis DSM 18148 = HO3-R19</name>
    <dbReference type="NCBI Taxonomy" id="1121014"/>
    <lineage>
        <taxon>Bacteria</taxon>
        <taxon>Pseudomonadati</taxon>
        <taxon>Pseudomonadota</taxon>
        <taxon>Gammaproteobacteria</taxon>
        <taxon>Lysobacterales</taxon>
        <taxon>Lysobacteraceae</taxon>
        <taxon>Arenimonas</taxon>
    </lineage>
</organism>
<keyword evidence="9" id="KW-1185">Reference proteome</keyword>
<evidence type="ECO:0000256" key="4">
    <source>
        <dbReference type="HAMAP-Rule" id="MF_02071"/>
    </source>
</evidence>
<dbReference type="STRING" id="1121014.N788_12960"/>
<dbReference type="PANTHER" id="PTHR34183:SF1">
    <property type="entry name" value="ENDOLYTIC PEPTIDOGLYCAN TRANSGLYCOSYLASE RLPA"/>
    <property type="match status" value="1"/>
</dbReference>
<keyword evidence="4" id="KW-1003">Cell membrane</keyword>
<keyword evidence="4" id="KW-0449">Lipoprotein</keyword>
<evidence type="ECO:0000313" key="8">
    <source>
        <dbReference type="EMBL" id="KFL36448.1"/>
    </source>
</evidence>
<reference evidence="8 9" key="2">
    <citation type="journal article" date="2015" name="Stand. Genomic Sci.">
        <title>High quality draft genomic sequence of Arenimonas donghaensis DSM 18148(T).</title>
        <authorList>
            <person name="Chen F."/>
            <person name="Wang H."/>
            <person name="Cao Y."/>
            <person name="Li X."/>
            <person name="Wang G."/>
        </authorList>
    </citation>
    <scope>NUCLEOTIDE SEQUENCE [LARGE SCALE GENOMIC DNA]</scope>
    <source>
        <strain evidence="8 9">HO3-R19</strain>
    </source>
</reference>
<comment type="caution">
    <text evidence="8">The sequence shown here is derived from an EMBL/GenBank/DDBJ whole genome shotgun (WGS) entry which is preliminary data.</text>
</comment>
<dbReference type="RefSeq" id="WP_034223734.1">
    <property type="nucleotide sequence ID" value="NZ_AVCJ01000015.1"/>
</dbReference>
<dbReference type="Gene3D" id="2.40.40.10">
    <property type="entry name" value="RlpA-like domain"/>
    <property type="match status" value="1"/>
</dbReference>
<dbReference type="EC" id="4.2.2.-" evidence="4"/>
<reference evidence="9" key="1">
    <citation type="submission" date="2013-08" db="EMBL/GenBank/DDBJ databases">
        <title>Genome sequencing of Arenimonas donghaensis.</title>
        <authorList>
            <person name="Chen F."/>
            <person name="Wang G."/>
        </authorList>
    </citation>
    <scope>NUCLEOTIDE SEQUENCE [LARGE SCALE GENOMIC DNA]</scope>
    <source>
        <strain evidence="9">HO3-R19</strain>
    </source>
</reference>
<dbReference type="SUPFAM" id="SSF50685">
    <property type="entry name" value="Barwin-like endoglucanases"/>
    <property type="match status" value="1"/>
</dbReference>
<dbReference type="InterPro" id="IPR012997">
    <property type="entry name" value="RplA"/>
</dbReference>
<dbReference type="InterPro" id="IPR009009">
    <property type="entry name" value="RlpA-like_DPBB"/>
</dbReference>
<keyword evidence="2 4" id="KW-0456">Lyase</keyword>
<proteinExistence type="inferred from homology"/>
<keyword evidence="4" id="KW-0472">Membrane</keyword>
<comment type="subcellular location">
    <subcellularLocation>
        <location evidence="4">Cell membrane</location>
        <topology evidence="4">Lipid-anchor</topology>
    </subcellularLocation>
</comment>
<evidence type="ECO:0000256" key="5">
    <source>
        <dbReference type="RuleBase" id="RU003495"/>
    </source>
</evidence>
<comment type="similarity">
    <text evidence="4 5">Belongs to the RlpA family.</text>
</comment>
<dbReference type="PATRIC" id="fig|1121014.3.peg.1658"/>
<feature type="domain" description="SPOR" evidence="7">
    <location>
        <begin position="250"/>
        <end position="329"/>
    </location>
</feature>
<dbReference type="GO" id="GO:0071555">
    <property type="term" value="P:cell wall organization"/>
    <property type="evidence" value="ECO:0007669"/>
    <property type="project" value="UniProtKB-KW"/>
</dbReference>
<dbReference type="Proteomes" id="UP000029085">
    <property type="component" value="Unassembled WGS sequence"/>
</dbReference>
<evidence type="ECO:0000256" key="3">
    <source>
        <dbReference type="ARBA" id="ARBA00023316"/>
    </source>
</evidence>
<feature type="chain" id="PRO_5009982703" description="Endolytic peptidoglycan transglycosylase RlpA" evidence="6">
    <location>
        <begin position="17"/>
        <end position="329"/>
    </location>
</feature>
<dbReference type="InterPro" id="IPR034718">
    <property type="entry name" value="RlpA"/>
</dbReference>
<keyword evidence="4" id="KW-0564">Palmitate</keyword>
<dbReference type="PANTHER" id="PTHR34183">
    <property type="entry name" value="ENDOLYTIC PEPTIDOGLYCAN TRANSGLYCOSYLASE RLPA"/>
    <property type="match status" value="1"/>
</dbReference>
<dbReference type="PROSITE" id="PS51257">
    <property type="entry name" value="PROKAR_LIPOPROTEIN"/>
    <property type="match status" value="1"/>
</dbReference>
<dbReference type="EMBL" id="AVCJ01000015">
    <property type="protein sequence ID" value="KFL36448.1"/>
    <property type="molecule type" value="Genomic_DNA"/>
</dbReference>
<name>A0A087MHU5_9GAMM</name>
<evidence type="ECO:0000259" key="7">
    <source>
        <dbReference type="PROSITE" id="PS51724"/>
    </source>
</evidence>
<dbReference type="Pfam" id="PF05036">
    <property type="entry name" value="SPOR"/>
    <property type="match status" value="1"/>
</dbReference>
<evidence type="ECO:0000256" key="1">
    <source>
        <dbReference type="ARBA" id="ARBA00022729"/>
    </source>
</evidence>